<name>M7BCF2_CHEMY</name>
<dbReference type="Proteomes" id="UP000031443">
    <property type="component" value="Unassembled WGS sequence"/>
</dbReference>
<feature type="domain" description="F-box" evidence="1">
    <location>
        <begin position="1"/>
        <end position="41"/>
    </location>
</feature>
<dbReference type="SMART" id="SM00256">
    <property type="entry name" value="FBOX"/>
    <property type="match status" value="1"/>
</dbReference>
<reference evidence="3" key="1">
    <citation type="journal article" date="2013" name="Nat. Genet.">
        <title>The draft genomes of soft-shell turtle and green sea turtle yield insights into the development and evolution of the turtle-specific body plan.</title>
        <authorList>
            <person name="Wang Z."/>
            <person name="Pascual-Anaya J."/>
            <person name="Zadissa A."/>
            <person name="Li W."/>
            <person name="Niimura Y."/>
            <person name="Huang Z."/>
            <person name="Li C."/>
            <person name="White S."/>
            <person name="Xiong Z."/>
            <person name="Fang D."/>
            <person name="Wang B."/>
            <person name="Ming Y."/>
            <person name="Chen Y."/>
            <person name="Zheng Y."/>
            <person name="Kuraku S."/>
            <person name="Pignatelli M."/>
            <person name="Herrero J."/>
            <person name="Beal K."/>
            <person name="Nozawa M."/>
            <person name="Li Q."/>
            <person name="Wang J."/>
            <person name="Zhang H."/>
            <person name="Yu L."/>
            <person name="Shigenobu S."/>
            <person name="Wang J."/>
            <person name="Liu J."/>
            <person name="Flicek P."/>
            <person name="Searle S."/>
            <person name="Wang J."/>
            <person name="Kuratani S."/>
            <person name="Yin Y."/>
            <person name="Aken B."/>
            <person name="Zhang G."/>
            <person name="Irie N."/>
        </authorList>
    </citation>
    <scope>NUCLEOTIDE SEQUENCE [LARGE SCALE GENOMIC DNA]</scope>
</reference>
<dbReference type="GO" id="GO:0019005">
    <property type="term" value="C:SCF ubiquitin ligase complex"/>
    <property type="evidence" value="ECO:0007669"/>
    <property type="project" value="TreeGrafter"/>
</dbReference>
<dbReference type="PROSITE" id="PS50181">
    <property type="entry name" value="FBOX"/>
    <property type="match status" value="1"/>
</dbReference>
<evidence type="ECO:0000313" key="3">
    <source>
        <dbReference type="Proteomes" id="UP000031443"/>
    </source>
</evidence>
<dbReference type="InterPro" id="IPR001810">
    <property type="entry name" value="F-box_dom"/>
</dbReference>
<keyword evidence="3" id="KW-1185">Reference proteome</keyword>
<dbReference type="eggNOG" id="ENOG502QPX2">
    <property type="taxonomic scope" value="Eukaryota"/>
</dbReference>
<dbReference type="STRING" id="8469.M7BCF2"/>
<dbReference type="PANTHER" id="PTHR46731">
    <property type="entry name" value="F-BOX ONLY PROTEIN 15"/>
    <property type="match status" value="1"/>
</dbReference>
<proteinExistence type="predicted"/>
<sequence length="351" mass="39441">MPSEILLKIFSYLDAVSLLCIGCVNKRFYHLASDKTNWKTNSVEKTAVLLSHAMIQDRELGYWKNEYIMKQIAAGKTRIIQLLKPINPYTGLPLKTKEAIKTCSLNWVIVLKDRNGKEHVMEQVDISFNDTSVTVFWYGTNWPCLDTLSTLELCGVTPLLLDQCKVPPKNGQYILPPHKPILDDVDPEYGLHGYQLHIDMHSGGHTYMCGTFRNLFCRKDYIQNGYLRLTVISLKNNSQHLPLAGKVGFFWRTDVFKGSVQTNNSFAFLTTYEGLSTSPAGFKGSDRSSGGRFIASSLDAINRALSHRLWYSTGARGTGGVDAGASAVDLPRMMYKMTHAELDKQKLVQTE</sequence>
<dbReference type="CDD" id="cd22093">
    <property type="entry name" value="F-box_FBXO15"/>
    <property type="match status" value="1"/>
</dbReference>
<dbReference type="Pfam" id="PF12937">
    <property type="entry name" value="F-box-like"/>
    <property type="match status" value="1"/>
</dbReference>
<dbReference type="PANTHER" id="PTHR46731:SF1">
    <property type="entry name" value="F-BOX ONLY PROTEIN 15"/>
    <property type="match status" value="1"/>
</dbReference>
<evidence type="ECO:0000259" key="1">
    <source>
        <dbReference type="PROSITE" id="PS50181"/>
    </source>
</evidence>
<accession>M7BCF2</accession>
<dbReference type="Gene3D" id="1.20.1280.50">
    <property type="match status" value="1"/>
</dbReference>
<dbReference type="AlphaFoldDB" id="M7BCF2"/>
<dbReference type="SUPFAM" id="SSF81383">
    <property type="entry name" value="F-box domain"/>
    <property type="match status" value="1"/>
</dbReference>
<evidence type="ECO:0000313" key="2">
    <source>
        <dbReference type="EMBL" id="EMP35641.1"/>
    </source>
</evidence>
<dbReference type="InterPro" id="IPR036047">
    <property type="entry name" value="F-box-like_dom_sf"/>
</dbReference>
<protein>
    <submittedName>
        <fullName evidence="2">F-box only protein 15</fullName>
    </submittedName>
</protein>
<dbReference type="EMBL" id="KB528134">
    <property type="protein sequence ID" value="EMP35641.1"/>
    <property type="molecule type" value="Genomic_DNA"/>
</dbReference>
<gene>
    <name evidence="2" type="ORF">UY3_07173</name>
</gene>
<organism evidence="2 3">
    <name type="scientific">Chelonia mydas</name>
    <name type="common">Green sea-turtle</name>
    <name type="synonym">Chelonia agassizi</name>
    <dbReference type="NCBI Taxonomy" id="8469"/>
    <lineage>
        <taxon>Eukaryota</taxon>
        <taxon>Metazoa</taxon>
        <taxon>Chordata</taxon>
        <taxon>Craniata</taxon>
        <taxon>Vertebrata</taxon>
        <taxon>Euteleostomi</taxon>
        <taxon>Archelosauria</taxon>
        <taxon>Testudinata</taxon>
        <taxon>Testudines</taxon>
        <taxon>Cryptodira</taxon>
        <taxon>Durocryptodira</taxon>
        <taxon>Americhelydia</taxon>
        <taxon>Chelonioidea</taxon>
        <taxon>Cheloniidae</taxon>
        <taxon>Chelonia</taxon>
    </lineage>
</organism>